<dbReference type="Pfam" id="PF01261">
    <property type="entry name" value="AP_endonuc_2"/>
    <property type="match status" value="1"/>
</dbReference>
<organism evidence="2">
    <name type="scientific">uncultured Chloroflexia bacterium</name>
    <dbReference type="NCBI Taxonomy" id="1672391"/>
    <lineage>
        <taxon>Bacteria</taxon>
        <taxon>Bacillati</taxon>
        <taxon>Chloroflexota</taxon>
        <taxon>Chloroflexia</taxon>
        <taxon>environmental samples</taxon>
    </lineage>
</organism>
<evidence type="ECO:0000259" key="1">
    <source>
        <dbReference type="Pfam" id="PF01261"/>
    </source>
</evidence>
<gene>
    <name evidence="2" type="ORF">AVDCRST_MAG93-8682</name>
</gene>
<proteinExistence type="predicted"/>
<dbReference type="InterPro" id="IPR036237">
    <property type="entry name" value="Xyl_isomerase-like_sf"/>
</dbReference>
<evidence type="ECO:0000313" key="2">
    <source>
        <dbReference type="EMBL" id="CAA9374273.1"/>
    </source>
</evidence>
<dbReference type="InterPro" id="IPR013022">
    <property type="entry name" value="Xyl_isomerase-like_TIM-brl"/>
</dbReference>
<dbReference type="PANTHER" id="PTHR12110:SF53">
    <property type="entry name" value="BLR5974 PROTEIN"/>
    <property type="match status" value="1"/>
</dbReference>
<dbReference type="Gene3D" id="3.20.20.150">
    <property type="entry name" value="Divalent-metal-dependent TIM barrel enzymes"/>
    <property type="match status" value="1"/>
</dbReference>
<feature type="domain" description="Xylose isomerase-like TIM barrel" evidence="1">
    <location>
        <begin position="60"/>
        <end position="189"/>
    </location>
</feature>
<dbReference type="InterPro" id="IPR050312">
    <property type="entry name" value="IolE/XylAMocC-like"/>
</dbReference>
<dbReference type="PANTHER" id="PTHR12110">
    <property type="entry name" value="HYDROXYPYRUVATE ISOMERASE"/>
    <property type="match status" value="1"/>
</dbReference>
<protein>
    <recommendedName>
        <fullName evidence="1">Xylose isomerase-like TIM barrel domain-containing protein</fullName>
    </recommendedName>
</protein>
<dbReference type="SUPFAM" id="SSF51658">
    <property type="entry name" value="Xylose isomerase-like"/>
    <property type="match status" value="1"/>
</dbReference>
<reference evidence="2" key="1">
    <citation type="submission" date="2020-02" db="EMBL/GenBank/DDBJ databases">
        <authorList>
            <person name="Meier V. D."/>
        </authorList>
    </citation>
    <scope>NUCLEOTIDE SEQUENCE</scope>
    <source>
        <strain evidence="2">AVDCRST_MAG93</strain>
    </source>
</reference>
<dbReference type="EMBL" id="CADCTR010002918">
    <property type="protein sequence ID" value="CAA9374273.1"/>
    <property type="molecule type" value="Genomic_DNA"/>
</dbReference>
<name>A0A6J4N4V1_9CHLR</name>
<accession>A0A6J4N4V1</accession>
<feature type="non-terminal residue" evidence="2">
    <location>
        <position position="215"/>
    </location>
</feature>
<sequence>MVVLARSVRERKNTRMNISIASYAFHGLVRDGAIDVFGYLESCRYRYDLRTADIWNGMLQSTEKDYLAKVKQALTERELTLVNLCVDGPHVWEDDPDRREKHYQGALKWLDAAEYLGAKTLRIDAGVREDTFTPEQLEGIITRFREYAQRAHDSGFRVGPENHWGAELDPANMRAIYDGVDHPGFGVLLHLRDNDINTALAPMAMHTHISWEITS</sequence>
<dbReference type="AlphaFoldDB" id="A0A6J4N4V1"/>